<dbReference type="GO" id="GO:0005759">
    <property type="term" value="C:mitochondrial matrix"/>
    <property type="evidence" value="ECO:0007669"/>
    <property type="project" value="UniProtKB-SubCell"/>
</dbReference>
<evidence type="ECO:0000256" key="3">
    <source>
        <dbReference type="ARBA" id="ARBA00038825"/>
    </source>
</evidence>
<dbReference type="Gene3D" id="3.50.50.60">
    <property type="entry name" value="FAD/NAD(P)-binding domain"/>
    <property type="match status" value="2"/>
</dbReference>
<dbReference type="PANTHER" id="PTHR10668:SF103">
    <property type="entry name" value="PYRIDINE NUCLEOTIDE-DISULFIDE OXIDOREDUCTASE DOMAIN-CONTAINING PROTEIN 2"/>
    <property type="match status" value="1"/>
</dbReference>
<evidence type="ECO:0000256" key="4">
    <source>
        <dbReference type="ARBA" id="ARBA00040298"/>
    </source>
</evidence>
<dbReference type="SUPFAM" id="SSF51905">
    <property type="entry name" value="FAD/NAD(P)-binding domain"/>
    <property type="match status" value="1"/>
</dbReference>
<dbReference type="Pfam" id="PF01593">
    <property type="entry name" value="Amino_oxidase"/>
    <property type="match status" value="1"/>
</dbReference>
<dbReference type="InterPro" id="IPR002937">
    <property type="entry name" value="Amino_oxidase"/>
</dbReference>
<dbReference type="AlphaFoldDB" id="A0A6J7DAU2"/>
<comment type="subcellular location">
    <subcellularLocation>
        <location evidence="1">Mitochondrion matrix</location>
    </subcellularLocation>
</comment>
<name>A0A6J7DAU2_9ZZZZ</name>
<dbReference type="GO" id="GO:0016491">
    <property type="term" value="F:oxidoreductase activity"/>
    <property type="evidence" value="ECO:0007669"/>
    <property type="project" value="InterPro"/>
</dbReference>
<organism evidence="6">
    <name type="scientific">freshwater metagenome</name>
    <dbReference type="NCBI Taxonomy" id="449393"/>
    <lineage>
        <taxon>unclassified sequences</taxon>
        <taxon>metagenomes</taxon>
        <taxon>ecological metagenomes</taxon>
    </lineage>
</organism>
<feature type="domain" description="Amine oxidase" evidence="5">
    <location>
        <begin position="16"/>
        <end position="321"/>
    </location>
</feature>
<dbReference type="GO" id="GO:0005829">
    <property type="term" value="C:cytosol"/>
    <property type="evidence" value="ECO:0007669"/>
    <property type="project" value="TreeGrafter"/>
</dbReference>
<evidence type="ECO:0000256" key="2">
    <source>
        <dbReference type="ARBA" id="ARBA00037217"/>
    </source>
</evidence>
<dbReference type="PANTHER" id="PTHR10668">
    <property type="entry name" value="PHYTOENE DEHYDROGENASE"/>
    <property type="match status" value="1"/>
</dbReference>
<dbReference type="InterPro" id="IPR036188">
    <property type="entry name" value="FAD/NAD-bd_sf"/>
</dbReference>
<protein>
    <recommendedName>
        <fullName evidence="4">Pyridine nucleotide-disulfide oxidoreductase domain-containing protein 2</fullName>
    </recommendedName>
</protein>
<comment type="subunit">
    <text evidence="3">Interacts with COX5B; this interaction may contribute to localize PYROXD2 to the inner face of the inner mitochondrial membrane.</text>
</comment>
<sequence>MITQADCVIIGGGHNGLVAACYLAKAGRSVILLEARDVVGGAAISAEVFEGVNARLSKYSYLVSLLPAHIREDLDIELTTARRSVSSYTPDPKDPSRGLSVPVDNDAAFDAEMTRLTGSTADADAWRAFYARTADMAKRVFPTLTEPLRSRAQMRELVGDDASWNDFIERPLGEVLERDFDDDVVRGIVFTDALIGTFSGAHDENLNQNKCFLYHVIGNGTGDWDVPIGGMGALTGALADRARSLGVEIRTGVTVTSVSSDGVRAVVTASGDAGEITITCADVLANCAPRVLEKLLGRAPGAPIEPAEAGAQIKVNMLLARLPKLLDESVDPLDAFAGTFHINESYEQLESAFALATGGELASPIPAEIYCHSLSDPSILGPELQQAGAQTLTVFALHTPHGLFADDNDRMRQVALDAVIASLNTVLAEPIEDCLWRDAQGNACIEVNTTVDIENALNIPTGNIFHTPLDWPFADEESEVGTWGVETDIANITLCGAGARRGGGVSGVPGHNAAAYVLKRLQ</sequence>
<gene>
    <name evidence="6" type="ORF">UFOPK3402_00491</name>
</gene>
<comment type="function">
    <text evidence="2">Probable oxidoreductase that may play a role as regulator of mitochondrial function.</text>
</comment>
<dbReference type="EMBL" id="CAFBLS010000041">
    <property type="protein sequence ID" value="CAB4866740.1"/>
    <property type="molecule type" value="Genomic_DNA"/>
</dbReference>
<proteinExistence type="predicted"/>
<evidence type="ECO:0000313" key="6">
    <source>
        <dbReference type="EMBL" id="CAB4866740.1"/>
    </source>
</evidence>
<evidence type="ECO:0000259" key="5">
    <source>
        <dbReference type="Pfam" id="PF01593"/>
    </source>
</evidence>
<reference evidence="6" key="1">
    <citation type="submission" date="2020-05" db="EMBL/GenBank/DDBJ databases">
        <authorList>
            <person name="Chiriac C."/>
            <person name="Salcher M."/>
            <person name="Ghai R."/>
            <person name="Kavagutti S V."/>
        </authorList>
    </citation>
    <scope>NUCLEOTIDE SEQUENCE</scope>
</reference>
<evidence type="ECO:0000256" key="1">
    <source>
        <dbReference type="ARBA" id="ARBA00004305"/>
    </source>
</evidence>
<accession>A0A6J7DAU2</accession>